<organism evidence="2 5">
    <name type="scientific">Lentilactobacillus parakefiri</name>
    <dbReference type="NCBI Taxonomy" id="152332"/>
    <lineage>
        <taxon>Bacteria</taxon>
        <taxon>Bacillati</taxon>
        <taxon>Bacillota</taxon>
        <taxon>Bacilli</taxon>
        <taxon>Lactobacillales</taxon>
        <taxon>Lactobacillaceae</taxon>
        <taxon>Lentilactobacillus</taxon>
    </lineage>
</organism>
<sequence>MESVISSSNENPGQIQILHTHNFNRHSAIDLTTHIFHVTEWSPLYIQLRIHGLKTIYGGNAYG</sequence>
<dbReference type="EMBL" id="BDGB01000034">
    <property type="protein sequence ID" value="GAW71508.1"/>
    <property type="molecule type" value="Genomic_DNA"/>
</dbReference>
<dbReference type="Proteomes" id="UP000214739">
    <property type="component" value="Unassembled WGS sequence"/>
</dbReference>
<reference evidence="2 5" key="2">
    <citation type="submission" date="2017-04" db="EMBL/GenBank/DDBJ databases">
        <title>Kefir bacterial isolates.</title>
        <authorList>
            <person name="Kim Y."/>
            <person name="Blasche S."/>
            <person name="Patil K.R."/>
        </authorList>
    </citation>
    <scope>NUCLEOTIDE SEQUENCE [LARGE SCALE GENOMIC DNA]</scope>
    <source>
        <strain evidence="2 5">OG2</strain>
    </source>
</reference>
<name>A0A269YBV2_9LACO</name>
<protein>
    <submittedName>
        <fullName evidence="2">Uncharacterized protein</fullName>
    </submittedName>
</protein>
<comment type="caution">
    <text evidence="2">The sequence shown here is derived from an EMBL/GenBank/DDBJ whole genome shotgun (WGS) entry which is preliminary data.</text>
</comment>
<reference evidence="1 4" key="1">
    <citation type="journal article" date="2017" name="Biosci Microbiota Food Health">
        <title>Genomic characterization reconfirms the taxonomic status of Lactobacillus parakefiri.</title>
        <authorList>
            <person name="Tanizawa Y."/>
            <person name="Kobayashi H."/>
            <person name="Kaminuma E."/>
            <person name="Sakamoto M."/>
            <person name="Ohkuma M."/>
            <person name="Nakamura Y."/>
            <person name="Arita M."/>
            <person name="Tohno M."/>
        </authorList>
    </citation>
    <scope>NUCLEOTIDE SEQUENCE [LARGE SCALE GENOMIC DNA]</scope>
    <source>
        <strain evidence="1 4">JCM 8573</strain>
    </source>
</reference>
<evidence type="ECO:0000313" key="2">
    <source>
        <dbReference type="EMBL" id="PAK82949.1"/>
    </source>
</evidence>
<evidence type="ECO:0000313" key="5">
    <source>
        <dbReference type="Proteomes" id="UP000216802"/>
    </source>
</evidence>
<gene>
    <name evidence="2" type="ORF">B8W98_07370</name>
    <name evidence="3" type="ORF">C5L28_001056</name>
    <name evidence="1" type="ORF">LPKJCM_00589</name>
</gene>
<dbReference type="EMBL" id="PUFL01000092">
    <property type="protein sequence ID" value="TDG87911.1"/>
    <property type="molecule type" value="Genomic_DNA"/>
</dbReference>
<dbReference type="Proteomes" id="UP000294668">
    <property type="component" value="Unassembled WGS sequence"/>
</dbReference>
<reference evidence="3 6" key="3">
    <citation type="journal article" date="2019" name="Appl. Microbiol. Biotechnol.">
        <title>Uncovering carbohydrate metabolism through a genotype-phenotype association study of 56 lactic acid bacteria genomes.</title>
        <authorList>
            <person name="Buron-Moles G."/>
            <person name="Chailyan A."/>
            <person name="Dolejs I."/>
            <person name="Forster J."/>
            <person name="Miks M.H."/>
        </authorList>
    </citation>
    <scope>NUCLEOTIDE SEQUENCE [LARGE SCALE GENOMIC DNA]</scope>
    <source>
        <strain evidence="3 6">DSM 10551</strain>
    </source>
</reference>
<evidence type="ECO:0000313" key="4">
    <source>
        <dbReference type="Proteomes" id="UP000214739"/>
    </source>
</evidence>
<dbReference type="EMBL" id="NCXI01000049">
    <property type="protein sequence ID" value="PAK82949.1"/>
    <property type="molecule type" value="Genomic_DNA"/>
</dbReference>
<dbReference type="AlphaFoldDB" id="A0A269YBV2"/>
<evidence type="ECO:0000313" key="1">
    <source>
        <dbReference type="EMBL" id="GAW71508.1"/>
    </source>
</evidence>
<keyword evidence="6" id="KW-1185">Reference proteome</keyword>
<accession>A0A269YBV2</accession>
<evidence type="ECO:0000313" key="3">
    <source>
        <dbReference type="EMBL" id="TDG87911.1"/>
    </source>
</evidence>
<reference evidence="3" key="4">
    <citation type="submission" date="2019-02" db="EMBL/GenBank/DDBJ databases">
        <authorList>
            <person name="Buron G."/>
            <person name="Chaylann A."/>
            <person name="Dolejs I."/>
            <person name="Forster J."/>
            <person name="Miks M.H."/>
        </authorList>
    </citation>
    <scope>NUCLEOTIDE SEQUENCE</scope>
    <source>
        <strain evidence="3">DSM 10551</strain>
    </source>
</reference>
<proteinExistence type="predicted"/>
<dbReference type="Proteomes" id="UP000216802">
    <property type="component" value="Unassembled WGS sequence"/>
</dbReference>
<evidence type="ECO:0000313" key="6">
    <source>
        <dbReference type="Proteomes" id="UP000294668"/>
    </source>
</evidence>